<evidence type="ECO:0000313" key="9">
    <source>
        <dbReference type="EMBL" id="STX28229.1"/>
    </source>
</evidence>
<evidence type="ECO:0000256" key="3">
    <source>
        <dbReference type="ARBA" id="ARBA00022737"/>
    </source>
</evidence>
<proteinExistence type="inferred from homology"/>
<dbReference type="InterPro" id="IPR035644">
    <property type="entry name" value="MraZ_C"/>
</dbReference>
<dbReference type="InterPro" id="IPR035642">
    <property type="entry name" value="MraZ_N"/>
</dbReference>
<dbReference type="Pfam" id="PF02381">
    <property type="entry name" value="MraZ"/>
    <property type="match status" value="2"/>
</dbReference>
<name>A0A378HZ71_9GAMM</name>
<evidence type="ECO:0000256" key="2">
    <source>
        <dbReference type="ARBA" id="ARBA00022490"/>
    </source>
</evidence>
<gene>
    <name evidence="7 9" type="primary">mraZ</name>
    <name evidence="9" type="ORF">NCTC13315_00756</name>
</gene>
<evidence type="ECO:0000256" key="7">
    <source>
        <dbReference type="HAMAP-Rule" id="MF_01008"/>
    </source>
</evidence>
<keyword evidence="10" id="KW-1185">Reference proteome</keyword>
<dbReference type="AlphaFoldDB" id="A0A378HZ71"/>
<dbReference type="GO" id="GO:2000143">
    <property type="term" value="P:negative regulation of DNA-templated transcription initiation"/>
    <property type="evidence" value="ECO:0007669"/>
    <property type="project" value="TreeGrafter"/>
</dbReference>
<dbReference type="EMBL" id="UGNV01000001">
    <property type="protein sequence ID" value="STX28229.1"/>
    <property type="molecule type" value="Genomic_DNA"/>
</dbReference>
<keyword evidence="6 7" id="KW-0804">Transcription</keyword>
<keyword evidence="3" id="KW-0677">Repeat</keyword>
<feature type="domain" description="SpoVT-AbrB" evidence="8">
    <location>
        <begin position="106"/>
        <end position="149"/>
    </location>
</feature>
<accession>A0A378HZ71</accession>
<dbReference type="SUPFAM" id="SSF89447">
    <property type="entry name" value="AbrB/MazE/MraZ-like"/>
    <property type="match status" value="1"/>
</dbReference>
<evidence type="ECO:0000256" key="6">
    <source>
        <dbReference type="ARBA" id="ARBA00023163"/>
    </source>
</evidence>
<comment type="similarity">
    <text evidence="7">Belongs to the MraZ family.</text>
</comment>
<dbReference type="CDD" id="cd16320">
    <property type="entry name" value="MraZ_N"/>
    <property type="match status" value="1"/>
</dbReference>
<dbReference type="CDD" id="cd16321">
    <property type="entry name" value="MraZ_C"/>
    <property type="match status" value="1"/>
</dbReference>
<dbReference type="GO" id="GO:0005737">
    <property type="term" value="C:cytoplasm"/>
    <property type="evidence" value="ECO:0007669"/>
    <property type="project" value="UniProtKB-UniRule"/>
</dbReference>
<reference evidence="9 10" key="1">
    <citation type="submission" date="2018-06" db="EMBL/GenBank/DDBJ databases">
        <authorList>
            <consortium name="Pathogen Informatics"/>
            <person name="Doyle S."/>
        </authorList>
    </citation>
    <scope>NUCLEOTIDE SEQUENCE [LARGE SCALE GENOMIC DNA]</scope>
    <source>
        <strain evidence="9 10">NCTC13315</strain>
    </source>
</reference>
<keyword evidence="5 7" id="KW-0238">DNA-binding</keyword>
<keyword evidence="4 7" id="KW-0805">Transcription regulation</keyword>
<evidence type="ECO:0000313" key="10">
    <source>
        <dbReference type="Proteomes" id="UP000254968"/>
    </source>
</evidence>
<organism evidence="9 10">
    <name type="scientific">Legionella beliardensis</name>
    <dbReference type="NCBI Taxonomy" id="91822"/>
    <lineage>
        <taxon>Bacteria</taxon>
        <taxon>Pseudomonadati</taxon>
        <taxon>Pseudomonadota</taxon>
        <taxon>Gammaproteobacteria</taxon>
        <taxon>Legionellales</taxon>
        <taxon>Legionellaceae</taxon>
        <taxon>Legionella</taxon>
    </lineage>
</organism>
<evidence type="ECO:0000259" key="8">
    <source>
        <dbReference type="PROSITE" id="PS51740"/>
    </source>
</evidence>
<dbReference type="NCBIfam" id="TIGR00242">
    <property type="entry name" value="division/cell wall cluster transcriptional repressor MraZ"/>
    <property type="match status" value="1"/>
</dbReference>
<dbReference type="Proteomes" id="UP000254968">
    <property type="component" value="Unassembled WGS sequence"/>
</dbReference>
<dbReference type="InterPro" id="IPR003444">
    <property type="entry name" value="MraZ"/>
</dbReference>
<dbReference type="InterPro" id="IPR007159">
    <property type="entry name" value="SpoVT-AbrB_dom"/>
</dbReference>
<dbReference type="HAMAP" id="MF_01008">
    <property type="entry name" value="MraZ"/>
    <property type="match status" value="1"/>
</dbReference>
<comment type="subcellular location">
    <subcellularLocation>
        <location evidence="7">Cytoplasm</location>
        <location evidence="7">Nucleoid</location>
    </subcellularLocation>
</comment>
<dbReference type="GO" id="GO:0003700">
    <property type="term" value="F:DNA-binding transcription factor activity"/>
    <property type="evidence" value="ECO:0007669"/>
    <property type="project" value="UniProtKB-UniRule"/>
</dbReference>
<dbReference type="Gene3D" id="3.40.1550.20">
    <property type="entry name" value="Transcriptional regulator MraZ domain"/>
    <property type="match status" value="1"/>
</dbReference>
<evidence type="ECO:0000256" key="4">
    <source>
        <dbReference type="ARBA" id="ARBA00023015"/>
    </source>
</evidence>
<dbReference type="InterPro" id="IPR038619">
    <property type="entry name" value="MraZ_sf"/>
</dbReference>
<comment type="subunit">
    <text evidence="7">Forms oligomers.</text>
</comment>
<dbReference type="GO" id="GO:0000976">
    <property type="term" value="F:transcription cis-regulatory region binding"/>
    <property type="evidence" value="ECO:0007669"/>
    <property type="project" value="TreeGrafter"/>
</dbReference>
<dbReference type="InterPro" id="IPR020603">
    <property type="entry name" value="MraZ_dom"/>
</dbReference>
<keyword evidence="2 7" id="KW-0963">Cytoplasm</keyword>
<protein>
    <recommendedName>
        <fullName evidence="1 7">Transcriptional regulator MraZ</fullName>
    </recommendedName>
</protein>
<dbReference type="GO" id="GO:0009295">
    <property type="term" value="C:nucleoid"/>
    <property type="evidence" value="ECO:0007669"/>
    <property type="project" value="UniProtKB-SubCell"/>
</dbReference>
<feature type="domain" description="SpoVT-AbrB" evidence="8">
    <location>
        <begin position="30"/>
        <end position="77"/>
    </location>
</feature>
<dbReference type="PANTHER" id="PTHR34701">
    <property type="entry name" value="TRANSCRIPTIONAL REGULATOR MRAZ"/>
    <property type="match status" value="1"/>
</dbReference>
<dbReference type="PANTHER" id="PTHR34701:SF1">
    <property type="entry name" value="TRANSCRIPTIONAL REGULATOR MRAZ"/>
    <property type="match status" value="1"/>
</dbReference>
<dbReference type="InterPro" id="IPR037914">
    <property type="entry name" value="SpoVT-AbrB_sf"/>
</dbReference>
<evidence type="ECO:0000256" key="1">
    <source>
        <dbReference type="ARBA" id="ARBA00013860"/>
    </source>
</evidence>
<evidence type="ECO:0000256" key="5">
    <source>
        <dbReference type="ARBA" id="ARBA00023125"/>
    </source>
</evidence>
<sequence>MYKSGVNYKKSGELWVNYHLPTLLIMFRGINTITLDAKGRFMVPVRYRDVLCAEGSASLVITIDTEELCLLAYPLAQWQIIEKKLQNLPSFDSVARRIQRLLIGHATDVELDSSGRILLPCVLREYAKLDKHMVTIGQGNRFEIWNEMLWQQKREHWLAEKALQLDSLPEEMKNFSL</sequence>
<dbReference type="PROSITE" id="PS51740">
    <property type="entry name" value="SPOVT_ABRB"/>
    <property type="match status" value="2"/>
</dbReference>